<gene>
    <name evidence="8" type="ORF">DFQ15_101199</name>
</gene>
<dbReference type="InterPro" id="IPR024478">
    <property type="entry name" value="HlyB_4HB_MCP"/>
</dbReference>
<dbReference type="GO" id="GO:0006935">
    <property type="term" value="P:chemotaxis"/>
    <property type="evidence" value="ECO:0007669"/>
    <property type="project" value="InterPro"/>
</dbReference>
<dbReference type="Gene3D" id="1.10.287.950">
    <property type="entry name" value="Methyl-accepting chemotaxis protein"/>
    <property type="match status" value="1"/>
</dbReference>
<dbReference type="CDD" id="cd19411">
    <property type="entry name" value="MCP2201-like_sensor"/>
    <property type="match status" value="1"/>
</dbReference>
<dbReference type="InterPro" id="IPR051310">
    <property type="entry name" value="MCP_chemotaxis"/>
</dbReference>
<comment type="similarity">
    <text evidence="3">Belongs to the methyl-accepting chemotaxis (MCP) protein family.</text>
</comment>
<keyword evidence="5" id="KW-0812">Transmembrane</keyword>
<dbReference type="InterPro" id="IPR003660">
    <property type="entry name" value="HAMP_dom"/>
</dbReference>
<dbReference type="Proteomes" id="UP000247540">
    <property type="component" value="Unassembled WGS sequence"/>
</dbReference>
<dbReference type="Pfam" id="PF00672">
    <property type="entry name" value="HAMP"/>
    <property type="match status" value="1"/>
</dbReference>
<dbReference type="CDD" id="cd11386">
    <property type="entry name" value="MCP_signal"/>
    <property type="match status" value="1"/>
</dbReference>
<dbReference type="InterPro" id="IPR004090">
    <property type="entry name" value="Chemotax_Me-accpt_rcpt"/>
</dbReference>
<evidence type="ECO:0000313" key="8">
    <source>
        <dbReference type="EMBL" id="PYE79878.1"/>
    </source>
</evidence>
<dbReference type="GO" id="GO:0005886">
    <property type="term" value="C:plasma membrane"/>
    <property type="evidence" value="ECO:0007669"/>
    <property type="project" value="TreeGrafter"/>
</dbReference>
<dbReference type="GO" id="GO:0007165">
    <property type="term" value="P:signal transduction"/>
    <property type="evidence" value="ECO:0007669"/>
    <property type="project" value="UniProtKB-KW"/>
</dbReference>
<evidence type="ECO:0000256" key="5">
    <source>
        <dbReference type="SAM" id="Phobius"/>
    </source>
</evidence>
<keyword evidence="4" id="KW-0807">Transducer</keyword>
<dbReference type="OrthoDB" id="9763018at2"/>
<evidence type="ECO:0000313" key="9">
    <source>
        <dbReference type="Proteomes" id="UP000247540"/>
    </source>
</evidence>
<dbReference type="Pfam" id="PF00015">
    <property type="entry name" value="MCPsignal"/>
    <property type="match status" value="1"/>
</dbReference>
<name>A0A318SML2_9BURK</name>
<protein>
    <submittedName>
        <fullName evidence="8">Methyl-accepting chemotaxis sensory transducer</fullName>
    </submittedName>
</protein>
<dbReference type="PRINTS" id="PR00260">
    <property type="entry name" value="CHEMTRNSDUCR"/>
</dbReference>
<evidence type="ECO:0000256" key="2">
    <source>
        <dbReference type="ARBA" id="ARBA00022481"/>
    </source>
</evidence>
<dbReference type="InterPro" id="IPR004089">
    <property type="entry name" value="MCPsignal_dom"/>
</dbReference>
<keyword evidence="9" id="KW-1185">Reference proteome</keyword>
<keyword evidence="2" id="KW-0488">Methylation</keyword>
<evidence type="ECO:0000256" key="1">
    <source>
        <dbReference type="ARBA" id="ARBA00004370"/>
    </source>
</evidence>
<dbReference type="PROSITE" id="PS50111">
    <property type="entry name" value="CHEMOTAXIS_TRANSDUC_2"/>
    <property type="match status" value="1"/>
</dbReference>
<dbReference type="EMBL" id="QJTC01000001">
    <property type="protein sequence ID" value="PYE79878.1"/>
    <property type="molecule type" value="Genomic_DNA"/>
</dbReference>
<feature type="transmembrane region" description="Helical" evidence="5">
    <location>
        <begin position="12"/>
        <end position="34"/>
    </location>
</feature>
<dbReference type="GO" id="GO:0004888">
    <property type="term" value="F:transmembrane signaling receptor activity"/>
    <property type="evidence" value="ECO:0007669"/>
    <property type="project" value="InterPro"/>
</dbReference>
<dbReference type="SMART" id="SM00304">
    <property type="entry name" value="HAMP"/>
    <property type="match status" value="1"/>
</dbReference>
<dbReference type="SUPFAM" id="SSF58104">
    <property type="entry name" value="Methyl-accepting chemotaxis protein (MCP) signaling domain"/>
    <property type="match status" value="1"/>
</dbReference>
<reference evidence="8 9" key="1">
    <citation type="submission" date="2018-06" db="EMBL/GenBank/DDBJ databases">
        <title>Genomic Encyclopedia of Type Strains, Phase III (KMG-III): the genomes of soil and plant-associated and newly described type strains.</title>
        <authorList>
            <person name="Whitman W."/>
        </authorList>
    </citation>
    <scope>NUCLEOTIDE SEQUENCE [LARGE SCALE GENOMIC DNA]</scope>
    <source>
        <strain evidence="8 9">CECT 7646</strain>
    </source>
</reference>
<dbReference type="CDD" id="cd06225">
    <property type="entry name" value="HAMP"/>
    <property type="match status" value="1"/>
</dbReference>
<comment type="subcellular location">
    <subcellularLocation>
        <location evidence="1">Membrane</location>
    </subcellularLocation>
</comment>
<dbReference type="InterPro" id="IPR047347">
    <property type="entry name" value="YvaQ-like_sensor"/>
</dbReference>
<feature type="transmembrane region" description="Helical" evidence="5">
    <location>
        <begin position="195"/>
        <end position="215"/>
    </location>
</feature>
<evidence type="ECO:0000259" key="7">
    <source>
        <dbReference type="PROSITE" id="PS50885"/>
    </source>
</evidence>
<sequence>MAFRDLSVKTKLAINFGVLTALLLAVAASGLVALSNANAQFRQYVNGLSARARVAEHVRSSVDRRAIAARNLVIAGSPQDADAEYASVLQAHKDVDTNLQKLGAMLASSPEPNATANDLYARIQQIERQYTPVAMNIVQLAREQKRDEAIAAIIQKCNPLLLQLVQATQAYSDFTAQRAQASIEEATAHFERQRAMLLTFCLLSAVVALATAYTITMRLTRALKQAVEVADHIAEGDLSHRVDILAKDETGQLLLALRNMQEKLSGIVGAVRENAVAVASASGEIDDGNHDLSRRTEQQASALQQTAASMEELGSTVQHNAANAQNANQLALQASEVATRGGGVVEQVVETMKGIQVSSSRIADIIGVIDGIAFQTNILALNAAVESARAGEQGRGFAVVAAEVRSLAGRSAAAAKEIKSLIDASAEQVARGTTLVGDAGSTMAEIVGAVKRVSALMNEISYATNEQNQGMQQVGGSVTLMDEMTQQNAALVEQSAAAASGLRLQAEQLVQAVSVFRHVSAAHGPLLTLQ</sequence>
<dbReference type="PANTHER" id="PTHR43531">
    <property type="entry name" value="PROTEIN ICFG"/>
    <property type="match status" value="1"/>
</dbReference>
<feature type="domain" description="Methyl-accepting transducer" evidence="6">
    <location>
        <begin position="274"/>
        <end position="503"/>
    </location>
</feature>
<dbReference type="PANTHER" id="PTHR43531:SF14">
    <property type="entry name" value="METHYL-ACCEPTING CHEMOTAXIS PROTEIN I-RELATED"/>
    <property type="match status" value="1"/>
</dbReference>
<organism evidence="8 9">
    <name type="scientific">Xylophilus ampelinus</name>
    <dbReference type="NCBI Taxonomy" id="54067"/>
    <lineage>
        <taxon>Bacteria</taxon>
        <taxon>Pseudomonadati</taxon>
        <taxon>Pseudomonadota</taxon>
        <taxon>Betaproteobacteria</taxon>
        <taxon>Burkholderiales</taxon>
        <taxon>Xylophilus</taxon>
    </lineage>
</organism>
<dbReference type="AlphaFoldDB" id="A0A318SML2"/>
<feature type="domain" description="HAMP" evidence="7">
    <location>
        <begin position="217"/>
        <end position="269"/>
    </location>
</feature>
<evidence type="ECO:0000256" key="3">
    <source>
        <dbReference type="ARBA" id="ARBA00029447"/>
    </source>
</evidence>
<dbReference type="PROSITE" id="PS50885">
    <property type="entry name" value="HAMP"/>
    <property type="match status" value="1"/>
</dbReference>
<dbReference type="FunFam" id="1.10.287.950:FF:000001">
    <property type="entry name" value="Methyl-accepting chemotaxis sensory transducer"/>
    <property type="match status" value="1"/>
</dbReference>
<dbReference type="RefSeq" id="WP_110464160.1">
    <property type="nucleotide sequence ID" value="NZ_JAMOFZ010000002.1"/>
</dbReference>
<comment type="caution">
    <text evidence="8">The sequence shown here is derived from an EMBL/GenBank/DDBJ whole genome shotgun (WGS) entry which is preliminary data.</text>
</comment>
<proteinExistence type="inferred from homology"/>
<evidence type="ECO:0000256" key="4">
    <source>
        <dbReference type="PROSITE-ProRule" id="PRU00284"/>
    </source>
</evidence>
<dbReference type="Pfam" id="PF12729">
    <property type="entry name" value="4HB_MCP_1"/>
    <property type="match status" value="1"/>
</dbReference>
<evidence type="ECO:0000259" key="6">
    <source>
        <dbReference type="PROSITE" id="PS50111"/>
    </source>
</evidence>
<keyword evidence="5" id="KW-0472">Membrane</keyword>
<dbReference type="SMART" id="SM00283">
    <property type="entry name" value="MA"/>
    <property type="match status" value="1"/>
</dbReference>
<accession>A0A318SML2</accession>
<keyword evidence="5" id="KW-1133">Transmembrane helix</keyword>